<evidence type="ECO:0000256" key="3">
    <source>
        <dbReference type="ARBA" id="ARBA00012729"/>
    </source>
</evidence>
<feature type="disulfide bond" evidence="11">
    <location>
        <begin position="35"/>
        <end position="49"/>
    </location>
</feature>
<keyword evidence="10" id="KW-0624">Polysaccharide degradation</keyword>
<keyword evidence="4 11" id="KW-0147">Chitin-binding</keyword>
<dbReference type="CDD" id="cd00035">
    <property type="entry name" value="ChtBD1"/>
    <property type="match status" value="1"/>
</dbReference>
<keyword evidence="16" id="KW-1185">Reference proteome</keyword>
<dbReference type="InterPro" id="IPR017853">
    <property type="entry name" value="GH"/>
</dbReference>
<gene>
    <name evidence="15" type="ORF">N7450_001757</name>
</gene>
<dbReference type="PANTHER" id="PTHR11177">
    <property type="entry name" value="CHITINASE"/>
    <property type="match status" value="1"/>
</dbReference>
<feature type="disulfide bond" evidence="11">
    <location>
        <begin position="53"/>
        <end position="57"/>
    </location>
</feature>
<dbReference type="SUPFAM" id="SSF57016">
    <property type="entry name" value="Plant lectins/antimicrobial peptides"/>
    <property type="match status" value="1"/>
</dbReference>
<reference evidence="15 16" key="1">
    <citation type="journal article" date="2023" name="IMA Fungus">
        <title>Comparative genomic study of the Penicillium genus elucidates a diverse pangenome and 15 lateral gene transfer events.</title>
        <authorList>
            <person name="Petersen C."/>
            <person name="Sorensen T."/>
            <person name="Nielsen M.R."/>
            <person name="Sondergaard T.E."/>
            <person name="Sorensen J.L."/>
            <person name="Fitzpatrick D.A."/>
            <person name="Frisvad J.C."/>
            <person name="Nielsen K.L."/>
        </authorList>
    </citation>
    <scope>NUCLEOTIDE SEQUENCE [LARGE SCALE GENOMIC DNA]</scope>
    <source>
        <strain evidence="15 16">IBT 29057</strain>
    </source>
</reference>
<dbReference type="Gene3D" id="3.10.50.10">
    <property type="match status" value="1"/>
</dbReference>
<dbReference type="AlphaFoldDB" id="A0AAD6H3T5"/>
<evidence type="ECO:0000256" key="9">
    <source>
        <dbReference type="ARBA" id="ARBA00023295"/>
    </source>
</evidence>
<dbReference type="Pfam" id="PF00704">
    <property type="entry name" value="Glyco_hydro_18"/>
    <property type="match status" value="1"/>
</dbReference>
<dbReference type="InterPro" id="IPR011583">
    <property type="entry name" value="Chitinase_II/V-like_cat"/>
</dbReference>
<evidence type="ECO:0000256" key="4">
    <source>
        <dbReference type="ARBA" id="ARBA00022669"/>
    </source>
</evidence>
<proteinExistence type="inferred from homology"/>
<comment type="similarity">
    <text evidence="2">Belongs to the glycosyl hydrolase 18 family. Chitinase class V subfamily.</text>
</comment>
<dbReference type="Pfam" id="PF00187">
    <property type="entry name" value="Chitin_bind_1"/>
    <property type="match status" value="1"/>
</dbReference>
<dbReference type="InterPro" id="IPR018371">
    <property type="entry name" value="Chitin-binding_1_CS"/>
</dbReference>
<feature type="domain" description="GH18" evidence="14">
    <location>
        <begin position="72"/>
        <end position="426"/>
    </location>
</feature>
<dbReference type="Proteomes" id="UP001216150">
    <property type="component" value="Unassembled WGS sequence"/>
</dbReference>
<evidence type="ECO:0000256" key="8">
    <source>
        <dbReference type="ARBA" id="ARBA00023277"/>
    </source>
</evidence>
<keyword evidence="8" id="KW-0119">Carbohydrate metabolism</keyword>
<dbReference type="PROSITE" id="PS00026">
    <property type="entry name" value="CHIT_BIND_I_1"/>
    <property type="match status" value="1"/>
</dbReference>
<dbReference type="Gene3D" id="3.30.60.10">
    <property type="entry name" value="Endochitinase-like"/>
    <property type="match status" value="1"/>
</dbReference>
<dbReference type="GO" id="GO:0008061">
    <property type="term" value="F:chitin binding"/>
    <property type="evidence" value="ECO:0007669"/>
    <property type="project" value="UniProtKB-UniRule"/>
</dbReference>
<evidence type="ECO:0000313" key="15">
    <source>
        <dbReference type="EMBL" id="KAJ5600690.1"/>
    </source>
</evidence>
<dbReference type="GO" id="GO:0000272">
    <property type="term" value="P:polysaccharide catabolic process"/>
    <property type="evidence" value="ECO:0007669"/>
    <property type="project" value="UniProtKB-KW"/>
</dbReference>
<evidence type="ECO:0000256" key="10">
    <source>
        <dbReference type="ARBA" id="ARBA00023326"/>
    </source>
</evidence>
<dbReference type="EC" id="3.2.1.14" evidence="3"/>
<dbReference type="PROSITE" id="PS51910">
    <property type="entry name" value="GH18_2"/>
    <property type="match status" value="1"/>
</dbReference>
<keyword evidence="6" id="KW-0146">Chitin degradation</keyword>
<dbReference type="PROSITE" id="PS01095">
    <property type="entry name" value="GH18_1"/>
    <property type="match status" value="1"/>
</dbReference>
<dbReference type="InterPro" id="IPR001579">
    <property type="entry name" value="Glyco_hydro_18_chit_AS"/>
</dbReference>
<dbReference type="InterPro" id="IPR001002">
    <property type="entry name" value="Chitin-bd_1"/>
</dbReference>
<dbReference type="SUPFAM" id="SSF54556">
    <property type="entry name" value="Chitinase insertion domain"/>
    <property type="match status" value="1"/>
</dbReference>
<dbReference type="SMART" id="SM00636">
    <property type="entry name" value="Glyco_18"/>
    <property type="match status" value="1"/>
</dbReference>
<dbReference type="InterPro" id="IPR001223">
    <property type="entry name" value="Glyco_hydro18_cat"/>
</dbReference>
<evidence type="ECO:0000256" key="6">
    <source>
        <dbReference type="ARBA" id="ARBA00023024"/>
    </source>
</evidence>
<keyword evidence="7" id="KW-0843">Virulence</keyword>
<comment type="caution">
    <text evidence="11">Lacks conserved residue(s) required for the propagation of feature annotation.</text>
</comment>
<evidence type="ECO:0000256" key="1">
    <source>
        <dbReference type="ARBA" id="ARBA00000822"/>
    </source>
</evidence>
<comment type="caution">
    <text evidence="15">The sequence shown here is derived from an EMBL/GenBank/DDBJ whole genome shotgun (WGS) entry which is preliminary data.</text>
</comment>
<evidence type="ECO:0000313" key="16">
    <source>
        <dbReference type="Proteomes" id="UP001216150"/>
    </source>
</evidence>
<dbReference type="Gene3D" id="3.20.20.80">
    <property type="entry name" value="Glycosidases"/>
    <property type="match status" value="1"/>
</dbReference>
<organism evidence="15 16">
    <name type="scientific">Penicillium hetheringtonii</name>
    <dbReference type="NCBI Taxonomy" id="911720"/>
    <lineage>
        <taxon>Eukaryota</taxon>
        <taxon>Fungi</taxon>
        <taxon>Dikarya</taxon>
        <taxon>Ascomycota</taxon>
        <taxon>Pezizomycotina</taxon>
        <taxon>Eurotiomycetes</taxon>
        <taxon>Eurotiomycetidae</taxon>
        <taxon>Eurotiales</taxon>
        <taxon>Aspergillaceae</taxon>
        <taxon>Penicillium</taxon>
    </lineage>
</organism>
<feature type="disulfide bond" evidence="11">
    <location>
        <begin position="30"/>
        <end position="42"/>
    </location>
</feature>
<evidence type="ECO:0000256" key="2">
    <source>
        <dbReference type="ARBA" id="ARBA00008682"/>
    </source>
</evidence>
<dbReference type="InterPro" id="IPR050314">
    <property type="entry name" value="Glycosyl_Hydrlase_18"/>
</dbReference>
<keyword evidence="11" id="KW-1015">Disulfide bond</keyword>
<keyword evidence="5 12" id="KW-0378">Hydrolase</keyword>
<name>A0AAD6H3T5_9EURO</name>
<evidence type="ECO:0000259" key="13">
    <source>
        <dbReference type="PROSITE" id="PS50941"/>
    </source>
</evidence>
<dbReference type="InterPro" id="IPR036861">
    <property type="entry name" value="Endochitinase-like_sf"/>
</dbReference>
<dbReference type="GO" id="GO:0008843">
    <property type="term" value="F:endochitinase activity"/>
    <property type="evidence" value="ECO:0007669"/>
    <property type="project" value="UniProtKB-EC"/>
</dbReference>
<protein>
    <recommendedName>
        <fullName evidence="3">chitinase</fullName>
        <ecNumber evidence="3">3.2.1.14</ecNumber>
    </recommendedName>
</protein>
<dbReference type="PROSITE" id="PS50941">
    <property type="entry name" value="CHIT_BIND_I_2"/>
    <property type="match status" value="1"/>
</dbReference>
<dbReference type="SUPFAM" id="SSF51445">
    <property type="entry name" value="(Trans)glycosidases"/>
    <property type="match status" value="1"/>
</dbReference>
<keyword evidence="9 12" id="KW-0326">Glycosidase</keyword>
<evidence type="ECO:0000256" key="11">
    <source>
        <dbReference type="PROSITE-ProRule" id="PRU00261"/>
    </source>
</evidence>
<comment type="catalytic activity">
    <reaction evidence="1">
        <text>Random endo-hydrolysis of N-acetyl-beta-D-glucosaminide (1-&gt;4)-beta-linkages in chitin and chitodextrins.</text>
        <dbReference type="EC" id="3.2.1.14"/>
    </reaction>
</comment>
<evidence type="ECO:0000259" key="14">
    <source>
        <dbReference type="PROSITE" id="PS51910"/>
    </source>
</evidence>
<dbReference type="GO" id="GO:0006032">
    <property type="term" value="P:chitin catabolic process"/>
    <property type="evidence" value="ECO:0007669"/>
    <property type="project" value="UniProtKB-KW"/>
</dbReference>
<dbReference type="SMART" id="SM00270">
    <property type="entry name" value="ChtBD1"/>
    <property type="match status" value="1"/>
</dbReference>
<evidence type="ECO:0000256" key="7">
    <source>
        <dbReference type="ARBA" id="ARBA00023026"/>
    </source>
</evidence>
<dbReference type="EMBL" id="JAQJAC010000001">
    <property type="protein sequence ID" value="KAJ5600690.1"/>
    <property type="molecule type" value="Genomic_DNA"/>
</dbReference>
<dbReference type="PANTHER" id="PTHR11177:SF402">
    <property type="entry name" value="CHITINASE"/>
    <property type="match status" value="1"/>
</dbReference>
<accession>A0AAD6H3T5</accession>
<feature type="domain" description="Chitin-binding type-1" evidence="13">
    <location>
        <begin position="16"/>
        <end position="59"/>
    </location>
</feature>
<evidence type="ECO:0000256" key="12">
    <source>
        <dbReference type="RuleBase" id="RU000489"/>
    </source>
</evidence>
<dbReference type="InterPro" id="IPR029070">
    <property type="entry name" value="Chitinase_insertion_sf"/>
</dbReference>
<evidence type="ECO:0000256" key="5">
    <source>
        <dbReference type="ARBA" id="ARBA00022801"/>
    </source>
</evidence>
<sequence>MYFCGDDVCVSDCDAQAECGLYAPVVNTTCPLNVCCSQFGFCGTTEEFCGTGCQSGCEPVNEPSCSGASSKQVYGGYYEAWNYQHPCDVLTPSNIDVVPWTHLFYSFAGINTGNSEIETTYAHDESYMQDIVALKNKKDNLKVFISVGGWDLGGEPFSDMVRFPGTRKAFINSATSFMEKYGFDGIDIDWEYPAASDRGGRDEDSGNFVTFLKELKNACGDDYQITATLPSSYWYLKGFDIKGMSDHVNYFNFMSYDIHGTWDGNSEYTSSVVNPHTNLTEISSGLDLLWRNNIDPSKVLLGLGFYGRSFTLKDSSCTTPGCSFDTSAYEGGGATPGQCTGTSGILSDYEISRVITKYNPDVVYNEEAAVNWMTWNENQWVSFDNAKTLKQKADFANSKCLGGLFGWALDEGGPGSRANPNDLDPLDSSMEGANIDGGSDGTGDFYADQSVLDPVSNTVHAIAPVNIIVAPTTLPTHTTFHIGDFITPLEVAWAVMVTKTSSGVPTVTSSITRTITTTTFTIPAYTGNVIPWWNWNLTKSNITESKTTLFPSINLDPIYFTDQPITQTQTGGNGSFVFGTGTRTIYPPPWPWWTNSISAEIPTPTVHFIEGPPSPTCTSGCGTKCTSYCIGPCMDKCDDPKAISGWIDPMDPDPPSHIDCIGPDCFNGECIGPYCVIRGCEGDDCDETSHSCLGPHCVETSCRGPGCKNGICIETDDCQEVGCYGTHCGSKGRCLGPNCISLGCIGPPGSCTTASGECTSSECSKVSCTGPHCQNGICSGEGCKSEDSDCESSEADTCTEYISSSLVTPESTYTTSTSTSCQTITACGAEPSTTTTTLSDDPSSGTVFKYYHWSFDSAVASSVAKEIDAEFSSLPCHNYYLHYDVEFIKDDIHKSVNNK</sequence>